<evidence type="ECO:0000313" key="3">
    <source>
        <dbReference type="Proteomes" id="UP000584642"/>
    </source>
</evidence>
<protein>
    <submittedName>
        <fullName evidence="2">Uncharacterized protein</fullName>
    </submittedName>
</protein>
<proteinExistence type="predicted"/>
<reference evidence="2 3" key="1">
    <citation type="submission" date="2020-05" db="EMBL/GenBank/DDBJ databases">
        <title>Azospirillum oleiclasticum sp. nov, a nitrogen-fixing and heavy crude oil-emulsifying bacterium isolated from the crude oil of Yumen Oilfield.</title>
        <authorList>
            <person name="Wu D."/>
            <person name="Cai M."/>
            <person name="Zhang X."/>
        </authorList>
    </citation>
    <scope>NUCLEOTIDE SEQUENCE [LARGE SCALE GENOMIC DNA]</scope>
    <source>
        <strain evidence="2 3">ROY-1-1-2</strain>
    </source>
</reference>
<sequence>MGKRAARLQSAGMFVRPIIIIAGLALAVPAAAAADQDPDWPCVQILVPTLSPGQIWAGDPIEGMEPVWRDLPVLQPVLQRVTERFSDPEKDEEAIERFAGTLGADRNTVLTALFAAVFDRLNRERGEAIEAVRRYARGQRAMLDRIAEGLGRVDRLAPDSPEAAALREEIAWQRRILDERRRYLGAVCDQPVRLEQKLGRLARAIAAHLD</sequence>
<dbReference type="EMBL" id="JABFDB010000025">
    <property type="protein sequence ID" value="NYZ23154.1"/>
    <property type="molecule type" value="Genomic_DNA"/>
</dbReference>
<organism evidence="2 3">
    <name type="scientific">Azospirillum oleiclasticum</name>
    <dbReference type="NCBI Taxonomy" id="2735135"/>
    <lineage>
        <taxon>Bacteria</taxon>
        <taxon>Pseudomonadati</taxon>
        <taxon>Pseudomonadota</taxon>
        <taxon>Alphaproteobacteria</taxon>
        <taxon>Rhodospirillales</taxon>
        <taxon>Azospirillaceae</taxon>
        <taxon>Azospirillum</taxon>
    </lineage>
</organism>
<feature type="chain" id="PRO_5045932837" evidence="1">
    <location>
        <begin position="34"/>
        <end position="210"/>
    </location>
</feature>
<name>A0ABX2TG60_9PROT</name>
<keyword evidence="1" id="KW-0732">Signal</keyword>
<comment type="caution">
    <text evidence="2">The sequence shown here is derived from an EMBL/GenBank/DDBJ whole genome shotgun (WGS) entry which is preliminary data.</text>
</comment>
<feature type="signal peptide" evidence="1">
    <location>
        <begin position="1"/>
        <end position="33"/>
    </location>
</feature>
<evidence type="ECO:0000256" key="1">
    <source>
        <dbReference type="SAM" id="SignalP"/>
    </source>
</evidence>
<keyword evidence="3" id="KW-1185">Reference proteome</keyword>
<evidence type="ECO:0000313" key="2">
    <source>
        <dbReference type="EMBL" id="NYZ23154.1"/>
    </source>
</evidence>
<gene>
    <name evidence="2" type="ORF">HND93_25890</name>
</gene>
<accession>A0ABX2TG60</accession>
<dbReference type="Proteomes" id="UP000584642">
    <property type="component" value="Unassembled WGS sequence"/>
</dbReference>